<dbReference type="InterPro" id="IPR015797">
    <property type="entry name" value="NUDIX_hydrolase-like_dom_sf"/>
</dbReference>
<dbReference type="Pfam" id="PF00293">
    <property type="entry name" value="NUDIX"/>
    <property type="match status" value="1"/>
</dbReference>
<dbReference type="AlphaFoldDB" id="A0A2H0TWP9"/>
<evidence type="ECO:0000259" key="3">
    <source>
        <dbReference type="PROSITE" id="PS51462"/>
    </source>
</evidence>
<dbReference type="SUPFAM" id="SSF55811">
    <property type="entry name" value="Nudix"/>
    <property type="match status" value="1"/>
</dbReference>
<dbReference type="GO" id="GO:0005829">
    <property type="term" value="C:cytosol"/>
    <property type="evidence" value="ECO:0007669"/>
    <property type="project" value="TreeGrafter"/>
</dbReference>
<dbReference type="CDD" id="cd00515">
    <property type="entry name" value="HAM1"/>
    <property type="match status" value="1"/>
</dbReference>
<dbReference type="PROSITE" id="PS51462">
    <property type="entry name" value="NUDIX"/>
    <property type="match status" value="1"/>
</dbReference>
<dbReference type="SUPFAM" id="SSF52972">
    <property type="entry name" value="ITPase-like"/>
    <property type="match status" value="1"/>
</dbReference>
<gene>
    <name evidence="4" type="ORF">COU32_01355</name>
</gene>
<dbReference type="InterPro" id="IPR000086">
    <property type="entry name" value="NUDIX_hydrolase_dom"/>
</dbReference>
<dbReference type="Proteomes" id="UP000231530">
    <property type="component" value="Unassembled WGS sequence"/>
</dbReference>
<dbReference type="PANTHER" id="PTHR11067">
    <property type="entry name" value="INOSINE TRIPHOSPHATE PYROPHOSPHATASE/HAM1 PROTEIN"/>
    <property type="match status" value="1"/>
</dbReference>
<feature type="domain" description="Nudix hydrolase" evidence="3">
    <location>
        <begin position="201"/>
        <end position="339"/>
    </location>
</feature>
<dbReference type="InterPro" id="IPR002637">
    <property type="entry name" value="RdgB/HAM1"/>
</dbReference>
<dbReference type="CDD" id="cd02883">
    <property type="entry name" value="NUDIX_Hydrolase"/>
    <property type="match status" value="1"/>
</dbReference>
<keyword evidence="2" id="KW-0378">Hydrolase</keyword>
<evidence type="ECO:0000313" key="4">
    <source>
        <dbReference type="EMBL" id="PIR76571.1"/>
    </source>
</evidence>
<reference evidence="5" key="1">
    <citation type="submission" date="2017-09" db="EMBL/GenBank/DDBJ databases">
        <title>Depth-based differentiation of microbial function through sediment-hosted aquifers and enrichment of novel symbionts in the deep terrestrial subsurface.</title>
        <authorList>
            <person name="Probst A.J."/>
            <person name="Ladd B."/>
            <person name="Jarett J.K."/>
            <person name="Geller-Mcgrath D.E."/>
            <person name="Sieber C.M.K."/>
            <person name="Emerson J.B."/>
            <person name="Anantharaman K."/>
            <person name="Thomas B.C."/>
            <person name="Malmstrom R."/>
            <person name="Stieglmeier M."/>
            <person name="Klingl A."/>
            <person name="Woyke T."/>
            <person name="Ryan C.M."/>
            <person name="Banfield J.F."/>
        </authorList>
    </citation>
    <scope>NUCLEOTIDE SEQUENCE [LARGE SCALE GENOMIC DNA]</scope>
</reference>
<dbReference type="Gene3D" id="3.90.950.10">
    <property type="match status" value="1"/>
</dbReference>
<evidence type="ECO:0000256" key="2">
    <source>
        <dbReference type="ARBA" id="ARBA00022801"/>
    </source>
</evidence>
<dbReference type="Gene3D" id="3.90.79.10">
    <property type="entry name" value="Nucleoside Triphosphate Pyrophosphohydrolase"/>
    <property type="match status" value="1"/>
</dbReference>
<dbReference type="GO" id="GO:0047429">
    <property type="term" value="F:nucleoside triphosphate diphosphatase activity"/>
    <property type="evidence" value="ECO:0007669"/>
    <property type="project" value="InterPro"/>
</dbReference>
<comment type="similarity">
    <text evidence="1">Belongs to the HAM1 NTPase family.</text>
</comment>
<comment type="caution">
    <text evidence="4">The sequence shown here is derived from an EMBL/GenBank/DDBJ whole genome shotgun (WGS) entry which is preliminary data.</text>
</comment>
<evidence type="ECO:0000256" key="1">
    <source>
        <dbReference type="ARBA" id="ARBA00008023"/>
    </source>
</evidence>
<accession>A0A2H0TWP9</accession>
<dbReference type="GO" id="GO:0009143">
    <property type="term" value="P:nucleoside triphosphate catabolic process"/>
    <property type="evidence" value="ECO:0007669"/>
    <property type="project" value="InterPro"/>
</dbReference>
<evidence type="ECO:0000313" key="5">
    <source>
        <dbReference type="Proteomes" id="UP000231530"/>
    </source>
</evidence>
<dbReference type="PANTHER" id="PTHR11067:SF9">
    <property type="entry name" value="INOSINE TRIPHOSPHATE PYROPHOSPHATASE"/>
    <property type="match status" value="1"/>
</dbReference>
<proteinExistence type="inferred from homology"/>
<organism evidence="4 5">
    <name type="scientific">Candidatus Magasanikbacteria bacterium CG10_big_fil_rev_8_21_14_0_10_42_10</name>
    <dbReference type="NCBI Taxonomy" id="1974649"/>
    <lineage>
        <taxon>Bacteria</taxon>
        <taxon>Candidatus Magasanikiibacteriota</taxon>
    </lineage>
</organism>
<sequence>MKRRKLLLATGNKGKVKEIKQFLHSLPYFQLVSLEDLQNPPEEPEETGTTIEENALLKANYYAKETGLLSLADDSAFVIDALDGWPGVTAARVHEDRDERCHIVLEKMKGKQDRHGQLQTTLALVDPEDHTSFLSFGALDLEVLDAMPQERKYGLDYDPILFIPEKGKTLDEIKTAEKNGISSRGKALSHMKYYLQNQYGGKHFVVPVAMIIRDGKILMNKRNDPHNPQFHEVWEFPGGTVEIGENIFENVVRECKEETGYDVEILEQLPFIRVKTRHIERFSYQIYLVPVLCKVVGGEGVFSDDEVLEMKWYTPEEIPSLKLFPDDGNMVTEYLELIQEGIKRNDL</sequence>
<name>A0A2H0TWP9_9BACT</name>
<dbReference type="InterPro" id="IPR029001">
    <property type="entry name" value="ITPase-like_fam"/>
</dbReference>
<dbReference type="Pfam" id="PF01725">
    <property type="entry name" value="Ham1p_like"/>
    <property type="match status" value="1"/>
</dbReference>
<dbReference type="EMBL" id="PFBY01000018">
    <property type="protein sequence ID" value="PIR76571.1"/>
    <property type="molecule type" value="Genomic_DNA"/>
</dbReference>
<protein>
    <recommendedName>
        <fullName evidence="3">Nudix hydrolase domain-containing protein</fullName>
    </recommendedName>
</protein>